<dbReference type="Proteomes" id="UP000247465">
    <property type="component" value="Chromosome"/>
</dbReference>
<proteinExistence type="predicted"/>
<sequence length="47" mass="5107">MVDWGLAILSTSYSQATASRQSYGGYSYPNLATTLLIVVCLSCIQIF</sequence>
<dbReference type="AlphaFoldDB" id="A0A2Z4ADB2"/>
<name>A0A2Z4ADB2_9BACT</name>
<gene>
    <name evidence="1" type="ORF">DF168_01415</name>
</gene>
<evidence type="ECO:0000313" key="2">
    <source>
        <dbReference type="Proteomes" id="UP000247465"/>
    </source>
</evidence>
<organism evidence="1 2">
    <name type="scientific">Candidatus Moanibacter tarae</name>
    <dbReference type="NCBI Taxonomy" id="2200854"/>
    <lineage>
        <taxon>Bacteria</taxon>
        <taxon>Pseudomonadati</taxon>
        <taxon>Verrucomicrobiota</taxon>
        <taxon>Opitutia</taxon>
        <taxon>Puniceicoccales</taxon>
        <taxon>Puniceicoccales incertae sedis</taxon>
        <taxon>Candidatus Moanibacter</taxon>
    </lineage>
</organism>
<evidence type="ECO:0000313" key="1">
    <source>
        <dbReference type="EMBL" id="AWT60213.1"/>
    </source>
</evidence>
<protein>
    <submittedName>
        <fullName evidence="1">Uncharacterized protein</fullName>
    </submittedName>
</protein>
<dbReference type="EMBL" id="CP029803">
    <property type="protein sequence ID" value="AWT60213.1"/>
    <property type="molecule type" value="Genomic_DNA"/>
</dbReference>
<reference evidence="1 2" key="1">
    <citation type="submission" date="2018-06" db="EMBL/GenBank/DDBJ databases">
        <title>Draft Genome Sequence of a Novel Marine Bacterium Related to the Verrucomicrobia.</title>
        <authorList>
            <person name="Vosseberg J."/>
            <person name="Martijn J."/>
            <person name="Ettema T.J.G."/>
        </authorList>
    </citation>
    <scope>NUCLEOTIDE SEQUENCE [LARGE SCALE GENOMIC DNA]</scope>
    <source>
        <strain evidence="1">TARA_B100001123</strain>
    </source>
</reference>
<accession>A0A2Z4ADB2</accession>
<dbReference type="KEGG" id="mtar:DF168_01415"/>